<keyword evidence="2" id="KW-0472">Membrane</keyword>
<feature type="region of interest" description="Disordered" evidence="1">
    <location>
        <begin position="162"/>
        <end position="190"/>
    </location>
</feature>
<proteinExistence type="predicted"/>
<feature type="signal peptide" evidence="3">
    <location>
        <begin position="1"/>
        <end position="27"/>
    </location>
</feature>
<feature type="transmembrane region" description="Helical" evidence="2">
    <location>
        <begin position="197"/>
        <end position="215"/>
    </location>
</feature>
<sequence length="222" mass="22224">MKRGLKKVVALLSTVGVVCAMSIGVMAAGSPSLNNGSGTDANGNPVDVVISPIDTSDPTVSAAVEDLNDADTLESILGDAYTDGMTVVDVKDVTVPEGSEYPVTITFEYPGITADSNVVLLHWTGTEWEVIASVAGDGTITGTFSDLSPVAVVIAASSDVTVPGDGGTTGTGTASGSTSSDSTSGTTSPKTGVDNSMLMFAGMTAVIALAGVCVLKNREVAR</sequence>
<reference evidence="4" key="1">
    <citation type="submission" date="2020-10" db="EMBL/GenBank/DDBJ databases">
        <authorList>
            <person name="Gilroy R."/>
        </authorList>
    </citation>
    <scope>NUCLEOTIDE SEQUENCE</scope>
    <source>
        <strain evidence="4">CHK187-14744</strain>
    </source>
</reference>
<comment type="caution">
    <text evidence="4">The sequence shown here is derived from an EMBL/GenBank/DDBJ whole genome shotgun (WGS) entry which is preliminary data.</text>
</comment>
<evidence type="ECO:0000313" key="5">
    <source>
        <dbReference type="Proteomes" id="UP000824164"/>
    </source>
</evidence>
<dbReference type="Proteomes" id="UP000824164">
    <property type="component" value="Unassembled WGS sequence"/>
</dbReference>
<gene>
    <name evidence="4" type="ORF">IAB63_08575</name>
</gene>
<dbReference type="NCBIfam" id="TIGR01167">
    <property type="entry name" value="LPXTG_anchor"/>
    <property type="match status" value="1"/>
</dbReference>
<dbReference type="AlphaFoldDB" id="A0A9D1KWI5"/>
<organism evidence="4 5">
    <name type="scientific">Candidatus Onthocola gallistercoris</name>
    <dbReference type="NCBI Taxonomy" id="2840876"/>
    <lineage>
        <taxon>Bacteria</taxon>
        <taxon>Bacillati</taxon>
        <taxon>Bacillota</taxon>
        <taxon>Bacilli</taxon>
        <taxon>Candidatus Onthocola</taxon>
    </lineage>
</organism>
<evidence type="ECO:0000313" key="4">
    <source>
        <dbReference type="EMBL" id="HIU03291.1"/>
    </source>
</evidence>
<keyword evidence="3" id="KW-0732">Signal</keyword>
<protein>
    <submittedName>
        <fullName evidence="4">LPXTG cell wall anchor domain-containing protein</fullName>
    </submittedName>
</protein>
<evidence type="ECO:0000256" key="2">
    <source>
        <dbReference type="SAM" id="Phobius"/>
    </source>
</evidence>
<evidence type="ECO:0000256" key="3">
    <source>
        <dbReference type="SAM" id="SignalP"/>
    </source>
</evidence>
<dbReference type="EMBL" id="DVLT01000051">
    <property type="protein sequence ID" value="HIU03291.1"/>
    <property type="molecule type" value="Genomic_DNA"/>
</dbReference>
<name>A0A9D1KWI5_9FIRM</name>
<keyword evidence="2" id="KW-1133">Transmembrane helix</keyword>
<reference evidence="4" key="2">
    <citation type="journal article" date="2021" name="PeerJ">
        <title>Extensive microbial diversity within the chicken gut microbiome revealed by metagenomics and culture.</title>
        <authorList>
            <person name="Gilroy R."/>
            <person name="Ravi A."/>
            <person name="Getino M."/>
            <person name="Pursley I."/>
            <person name="Horton D.L."/>
            <person name="Alikhan N.F."/>
            <person name="Baker D."/>
            <person name="Gharbi K."/>
            <person name="Hall N."/>
            <person name="Watson M."/>
            <person name="Adriaenssens E.M."/>
            <person name="Foster-Nyarko E."/>
            <person name="Jarju S."/>
            <person name="Secka A."/>
            <person name="Antonio M."/>
            <person name="Oren A."/>
            <person name="Chaudhuri R.R."/>
            <person name="La Ragione R."/>
            <person name="Hildebrand F."/>
            <person name="Pallen M.J."/>
        </authorList>
    </citation>
    <scope>NUCLEOTIDE SEQUENCE</scope>
    <source>
        <strain evidence="4">CHK187-14744</strain>
    </source>
</reference>
<accession>A0A9D1KWI5</accession>
<feature type="compositionally biased region" description="Low complexity" evidence="1">
    <location>
        <begin position="171"/>
        <end position="190"/>
    </location>
</feature>
<evidence type="ECO:0000256" key="1">
    <source>
        <dbReference type="SAM" id="MobiDB-lite"/>
    </source>
</evidence>
<keyword evidence="2" id="KW-0812">Transmembrane</keyword>
<feature type="chain" id="PRO_5039044938" evidence="3">
    <location>
        <begin position="28"/>
        <end position="222"/>
    </location>
</feature>